<dbReference type="EMBL" id="MT630754">
    <property type="protein sequence ID" value="QNO42646.1"/>
    <property type="molecule type" value="Genomic_DNA"/>
</dbReference>
<sequence>MGESILTQFLKVGFAYNRNLNPTKAGTTQVGIISPILVNITLDGMEMTITYRYHVGKSRKSIIVVILPIK</sequence>
<dbReference type="AlphaFoldDB" id="A0A7G9Y3R2"/>
<dbReference type="EMBL" id="MT631315">
    <property type="protein sequence ID" value="QNO48249.1"/>
    <property type="molecule type" value="Genomic_DNA"/>
</dbReference>
<name>A0A7G9Y3R2_9EURY</name>
<accession>A0A7G9Y3R2</accession>
<evidence type="ECO:0000313" key="3">
    <source>
        <dbReference type="EMBL" id="QNO42646.1"/>
    </source>
</evidence>
<dbReference type="EMBL" id="MT630646">
    <property type="protein sequence ID" value="QNO41484.1"/>
    <property type="molecule type" value="Genomic_DNA"/>
</dbReference>
<dbReference type="EMBL" id="MT630824">
    <property type="protein sequence ID" value="QNO43444.1"/>
    <property type="molecule type" value="Genomic_DNA"/>
</dbReference>
<reference evidence="3" key="1">
    <citation type="submission" date="2020-06" db="EMBL/GenBank/DDBJ databases">
        <title>Unique genomic features of the anaerobic methanotrophic archaea.</title>
        <authorList>
            <person name="Chadwick G.L."/>
            <person name="Skennerton C.T."/>
            <person name="Laso-Perez R."/>
            <person name="Leu A.O."/>
            <person name="Speth D.R."/>
            <person name="Yu H."/>
            <person name="Morgan-Lang C."/>
            <person name="Hatzenpichler R."/>
            <person name="Goudeau D."/>
            <person name="Malmstrom R."/>
            <person name="Brazelton W.J."/>
            <person name="Woyke T."/>
            <person name="Hallam S.J."/>
            <person name="Tyson G.W."/>
            <person name="Wegener G."/>
            <person name="Boetius A."/>
            <person name="Orphan V."/>
        </authorList>
    </citation>
    <scope>NUCLEOTIDE SEQUENCE</scope>
</reference>
<dbReference type="EMBL" id="MT630705">
    <property type="protein sequence ID" value="QNO42084.1"/>
    <property type="molecule type" value="Genomic_DNA"/>
</dbReference>
<evidence type="ECO:0000313" key="4">
    <source>
        <dbReference type="EMBL" id="QNO43444.1"/>
    </source>
</evidence>
<evidence type="ECO:0000313" key="5">
    <source>
        <dbReference type="EMBL" id="QNO48249.1"/>
    </source>
</evidence>
<protein>
    <submittedName>
        <fullName evidence="3">Uncharacterized protein</fullName>
    </submittedName>
</protein>
<evidence type="ECO:0000313" key="2">
    <source>
        <dbReference type="EMBL" id="QNO42084.1"/>
    </source>
</evidence>
<gene>
    <name evidence="5" type="ORF">BHCKGNAA_00035</name>
    <name evidence="3" type="ORF">LNAFDGMD_00006</name>
    <name evidence="2" type="ORF">NOEFNAIN_00016</name>
    <name evidence="1" type="ORF">PCHDJDJP_00006</name>
    <name evidence="4" type="ORF">PNPIFLLP_00005</name>
</gene>
<proteinExistence type="predicted"/>
<evidence type="ECO:0000313" key="1">
    <source>
        <dbReference type="EMBL" id="QNO41484.1"/>
    </source>
</evidence>
<organism evidence="3">
    <name type="scientific">Candidatus Methanogaster sp. ANME-2c ERB4</name>
    <dbReference type="NCBI Taxonomy" id="2759911"/>
    <lineage>
        <taxon>Archaea</taxon>
        <taxon>Methanobacteriati</taxon>
        <taxon>Methanobacteriota</taxon>
        <taxon>Stenosarchaea group</taxon>
        <taxon>Methanomicrobia</taxon>
        <taxon>Methanosarcinales</taxon>
        <taxon>ANME-2 cluster</taxon>
        <taxon>Candidatus Methanogasteraceae</taxon>
        <taxon>Candidatus Methanogaster</taxon>
    </lineage>
</organism>